<dbReference type="InterPro" id="IPR036291">
    <property type="entry name" value="NAD(P)-bd_dom_sf"/>
</dbReference>
<dbReference type="PANTHER" id="PTHR12126">
    <property type="entry name" value="NADH-UBIQUINONE OXIDOREDUCTASE 39 KDA SUBUNIT-RELATED"/>
    <property type="match status" value="1"/>
</dbReference>
<dbReference type="PANTHER" id="PTHR12126:SF16">
    <property type="entry name" value="MIOREX COMPLEX COMPONENT 2"/>
    <property type="match status" value="1"/>
</dbReference>
<comment type="caution">
    <text evidence="2">The sequence shown here is derived from an EMBL/GenBank/DDBJ whole genome shotgun (WGS) entry which is preliminary data.</text>
</comment>
<keyword evidence="3" id="KW-1185">Reference proteome</keyword>
<evidence type="ECO:0000313" key="3">
    <source>
        <dbReference type="Proteomes" id="UP000053558"/>
    </source>
</evidence>
<dbReference type="GO" id="GO:0044877">
    <property type="term" value="F:protein-containing complex binding"/>
    <property type="evidence" value="ECO:0007669"/>
    <property type="project" value="TreeGrafter"/>
</dbReference>
<reference evidence="3" key="1">
    <citation type="journal article" date="2012" name="Science">
        <title>The Paleozoic origin of enzymatic lignin decomposition reconstructed from 31 fungal genomes.</title>
        <authorList>
            <person name="Floudas D."/>
            <person name="Binder M."/>
            <person name="Riley R."/>
            <person name="Barry K."/>
            <person name="Blanchette R.A."/>
            <person name="Henrissat B."/>
            <person name="Martinez A.T."/>
            <person name="Otillar R."/>
            <person name="Spatafora J.W."/>
            <person name="Yadav J.S."/>
            <person name="Aerts A."/>
            <person name="Benoit I."/>
            <person name="Boyd A."/>
            <person name="Carlson A."/>
            <person name="Copeland A."/>
            <person name="Coutinho P.M."/>
            <person name="de Vries R.P."/>
            <person name="Ferreira P."/>
            <person name="Findley K."/>
            <person name="Foster B."/>
            <person name="Gaskell J."/>
            <person name="Glotzer D."/>
            <person name="Gorecki P."/>
            <person name="Heitman J."/>
            <person name="Hesse C."/>
            <person name="Hori C."/>
            <person name="Igarashi K."/>
            <person name="Jurgens J.A."/>
            <person name="Kallen N."/>
            <person name="Kersten P."/>
            <person name="Kohler A."/>
            <person name="Kuees U."/>
            <person name="Kumar T.K.A."/>
            <person name="Kuo A."/>
            <person name="LaButti K."/>
            <person name="Larrondo L.F."/>
            <person name="Lindquist E."/>
            <person name="Ling A."/>
            <person name="Lombard V."/>
            <person name="Lucas S."/>
            <person name="Lundell T."/>
            <person name="Martin R."/>
            <person name="McLaughlin D.J."/>
            <person name="Morgenstern I."/>
            <person name="Morin E."/>
            <person name="Murat C."/>
            <person name="Nagy L.G."/>
            <person name="Nolan M."/>
            <person name="Ohm R.A."/>
            <person name="Patyshakuliyeva A."/>
            <person name="Rokas A."/>
            <person name="Ruiz-Duenas F.J."/>
            <person name="Sabat G."/>
            <person name="Salamov A."/>
            <person name="Samejima M."/>
            <person name="Schmutz J."/>
            <person name="Slot J.C."/>
            <person name="St John F."/>
            <person name="Stenlid J."/>
            <person name="Sun H."/>
            <person name="Sun S."/>
            <person name="Syed K."/>
            <person name="Tsang A."/>
            <person name="Wiebenga A."/>
            <person name="Young D."/>
            <person name="Pisabarro A."/>
            <person name="Eastwood D.C."/>
            <person name="Martin F."/>
            <person name="Cullen D."/>
            <person name="Grigoriev I.V."/>
            <person name="Hibbett D.S."/>
        </authorList>
    </citation>
    <scope>NUCLEOTIDE SEQUENCE [LARGE SCALE GENOMIC DNA]</scope>
    <source>
        <strain evidence="3">RWD-64-598 SS2</strain>
    </source>
</reference>
<dbReference type="OrthoDB" id="276721at2759"/>
<dbReference type="InterPro" id="IPR001509">
    <property type="entry name" value="Epimerase_deHydtase"/>
</dbReference>
<name>A0A5M3N164_CONPW</name>
<dbReference type="GO" id="GO:0005739">
    <property type="term" value="C:mitochondrion"/>
    <property type="evidence" value="ECO:0007669"/>
    <property type="project" value="TreeGrafter"/>
</dbReference>
<evidence type="ECO:0000313" key="2">
    <source>
        <dbReference type="EMBL" id="EIW85140.1"/>
    </source>
</evidence>
<feature type="domain" description="NAD-dependent epimerase/dehydratase" evidence="1">
    <location>
        <begin position="8"/>
        <end position="95"/>
    </location>
</feature>
<dbReference type="SUPFAM" id="SSF51735">
    <property type="entry name" value="NAD(P)-binding Rossmann-fold domains"/>
    <property type="match status" value="1"/>
</dbReference>
<proteinExistence type="predicted"/>
<dbReference type="AlphaFoldDB" id="A0A5M3N164"/>
<dbReference type="Pfam" id="PF01370">
    <property type="entry name" value="Epimerase"/>
    <property type="match status" value="1"/>
</dbReference>
<organism evidence="2 3">
    <name type="scientific">Coniophora puteana (strain RWD-64-598)</name>
    <name type="common">Brown rot fungus</name>
    <dbReference type="NCBI Taxonomy" id="741705"/>
    <lineage>
        <taxon>Eukaryota</taxon>
        <taxon>Fungi</taxon>
        <taxon>Dikarya</taxon>
        <taxon>Basidiomycota</taxon>
        <taxon>Agaricomycotina</taxon>
        <taxon>Agaricomycetes</taxon>
        <taxon>Agaricomycetidae</taxon>
        <taxon>Boletales</taxon>
        <taxon>Coniophorineae</taxon>
        <taxon>Coniophoraceae</taxon>
        <taxon>Coniophora</taxon>
    </lineage>
</organism>
<accession>A0A5M3N164</accession>
<dbReference type="InterPro" id="IPR051207">
    <property type="entry name" value="ComplexI_NDUFA9_subunit"/>
</dbReference>
<dbReference type="EMBL" id="JH711574">
    <property type="protein sequence ID" value="EIW85140.1"/>
    <property type="molecule type" value="Genomic_DNA"/>
</dbReference>
<protein>
    <submittedName>
        <fullName evidence="2">NAD(P)-binding protein</fullName>
    </submittedName>
</protein>
<dbReference type="KEGG" id="cput:CONPUDRAFT_134965"/>
<dbReference type="OMA" id="WERADIF"/>
<dbReference type="RefSeq" id="XP_007764719.1">
    <property type="nucleotide sequence ID" value="XM_007766529.1"/>
</dbReference>
<dbReference type="Gene3D" id="3.40.50.720">
    <property type="entry name" value="NAD(P)-binding Rossmann-like Domain"/>
    <property type="match status" value="1"/>
</dbReference>
<sequence>MSAAAQKVLVVGGNGFLGSAVCKAALARGMDVTSISSSGRPYRTPRGHSPAWTSKVNWRKADALLPETYRDLLSGVSAVVHTLGTLLEDPKYKDALARNDLLSLLGNFVSTATGHRYDPLEGSRWKEGYETINRDTALMVCKTFLESEGPSLARSPAFVYVSAEDVFRPIVPARYIETKREAEQGIQALVAKSPSLRSIYIRPSLIYHPHYRPLTSPLAALLDFSANVHAAVPKSVPTPSSILRALDALAPASPDSSLSTSSLRSMSNALIVPPIHVEHVAGAICRVIDPASDIKGVVGVGKMRELVGWSNKQESRPVFHP</sequence>
<dbReference type="Proteomes" id="UP000053558">
    <property type="component" value="Unassembled WGS sequence"/>
</dbReference>
<gene>
    <name evidence="2" type="ORF">CONPUDRAFT_134965</name>
</gene>
<evidence type="ECO:0000259" key="1">
    <source>
        <dbReference type="Pfam" id="PF01370"/>
    </source>
</evidence>
<dbReference type="GeneID" id="19200685"/>